<proteinExistence type="inferred from homology"/>
<sequence length="278" mass="30208">MNVTEIGIDLGGTKVLFIAGKTQLRAKTGRDFTPEMLKNLFLEFIQYHQINPELIGIAAPGLVENNQVVLCDVLPHFTGWSPKEEWKGISAEIGVFNDIKAALFGEFSNLSADFSGGIVMVGTAIGAAFISNGKEINGINGWAGEFGYFPFPVDSGVKRLDELSGGHFLAEKMGLTSLEMFIQAMEGNKEVLKQIHEGGYYLGMGLASLVNFLNPEVIAIGGGTALLPGYWEGIMQGVEKFTIPMFWKDRLIRKVEAGEKVAAIGAVRRLKIGLELVH</sequence>
<gene>
    <name evidence="2" type="ORF">J0A69_15975</name>
</gene>
<comment type="similarity">
    <text evidence="1">Belongs to the ROK (NagC/XylR) family.</text>
</comment>
<dbReference type="Gene3D" id="3.30.420.40">
    <property type="match status" value="2"/>
</dbReference>
<comment type="caution">
    <text evidence="2">The sequence shown here is derived from an EMBL/GenBank/DDBJ whole genome shotgun (WGS) entry which is preliminary data.</text>
</comment>
<dbReference type="EMBL" id="JAFKCU010000003">
    <property type="protein sequence ID" value="MBN7816944.1"/>
    <property type="molecule type" value="Genomic_DNA"/>
</dbReference>
<keyword evidence="3" id="KW-1185">Reference proteome</keyword>
<dbReference type="InterPro" id="IPR000600">
    <property type="entry name" value="ROK"/>
</dbReference>
<evidence type="ECO:0000313" key="2">
    <source>
        <dbReference type="EMBL" id="MBN7816944.1"/>
    </source>
</evidence>
<reference evidence="2 3" key="1">
    <citation type="submission" date="2021-03" db="EMBL/GenBank/DDBJ databases">
        <title>novel species isolated from a fishpond in China.</title>
        <authorList>
            <person name="Lu H."/>
            <person name="Cai Z."/>
        </authorList>
    </citation>
    <scope>NUCLEOTIDE SEQUENCE [LARGE SCALE GENOMIC DNA]</scope>
    <source>
        <strain evidence="2 3">YJ13C</strain>
    </source>
</reference>
<name>A0ABS3CK84_9BACT</name>
<dbReference type="RefSeq" id="WP_206587597.1">
    <property type="nucleotide sequence ID" value="NZ_JAFKCU010000003.1"/>
</dbReference>
<dbReference type="PANTHER" id="PTHR18964">
    <property type="entry name" value="ROK (REPRESSOR, ORF, KINASE) FAMILY"/>
    <property type="match status" value="1"/>
</dbReference>
<organism evidence="2 3">
    <name type="scientific">Algoriphagus pacificus</name>
    <dbReference type="NCBI Taxonomy" id="2811234"/>
    <lineage>
        <taxon>Bacteria</taxon>
        <taxon>Pseudomonadati</taxon>
        <taxon>Bacteroidota</taxon>
        <taxon>Cytophagia</taxon>
        <taxon>Cytophagales</taxon>
        <taxon>Cyclobacteriaceae</taxon>
        <taxon>Algoriphagus</taxon>
    </lineage>
</organism>
<dbReference type="InterPro" id="IPR043129">
    <property type="entry name" value="ATPase_NBD"/>
</dbReference>
<evidence type="ECO:0000313" key="3">
    <source>
        <dbReference type="Proteomes" id="UP000664480"/>
    </source>
</evidence>
<accession>A0ABS3CK84</accession>
<dbReference type="SUPFAM" id="SSF53067">
    <property type="entry name" value="Actin-like ATPase domain"/>
    <property type="match status" value="1"/>
</dbReference>
<evidence type="ECO:0000256" key="1">
    <source>
        <dbReference type="ARBA" id="ARBA00006479"/>
    </source>
</evidence>
<dbReference type="Proteomes" id="UP000664480">
    <property type="component" value="Unassembled WGS sequence"/>
</dbReference>
<dbReference type="PANTHER" id="PTHR18964:SF149">
    <property type="entry name" value="BIFUNCTIONAL UDP-N-ACETYLGLUCOSAMINE 2-EPIMERASE_N-ACETYLMANNOSAMINE KINASE"/>
    <property type="match status" value="1"/>
</dbReference>
<dbReference type="Pfam" id="PF00480">
    <property type="entry name" value="ROK"/>
    <property type="match status" value="1"/>
</dbReference>
<protein>
    <submittedName>
        <fullName evidence="2">ROK family protein</fullName>
    </submittedName>
</protein>